<dbReference type="Pfam" id="PF26639">
    <property type="entry name" value="Het-6_barrel"/>
    <property type="match status" value="1"/>
</dbReference>
<evidence type="ECO:0000259" key="2">
    <source>
        <dbReference type="Pfam" id="PF06985"/>
    </source>
</evidence>
<dbReference type="PANTHER" id="PTHR24148">
    <property type="entry name" value="ANKYRIN REPEAT DOMAIN-CONTAINING PROTEIN 39 HOMOLOG-RELATED"/>
    <property type="match status" value="1"/>
</dbReference>
<feature type="region of interest" description="Disordered" evidence="1">
    <location>
        <begin position="43"/>
        <end position="68"/>
    </location>
</feature>
<evidence type="ECO:0000256" key="1">
    <source>
        <dbReference type="SAM" id="MobiDB-lite"/>
    </source>
</evidence>
<gene>
    <name evidence="3" type="ORF">R9X50_00510400</name>
</gene>
<proteinExistence type="predicted"/>
<feature type="domain" description="Heterokaryon incompatibility" evidence="2">
    <location>
        <begin position="119"/>
        <end position="260"/>
    </location>
</feature>
<dbReference type="Proteomes" id="UP001303373">
    <property type="component" value="Chromosome 7"/>
</dbReference>
<organism evidence="3 4">
    <name type="scientific">Acrodontium crateriforme</name>
    <dbReference type="NCBI Taxonomy" id="150365"/>
    <lineage>
        <taxon>Eukaryota</taxon>
        <taxon>Fungi</taxon>
        <taxon>Dikarya</taxon>
        <taxon>Ascomycota</taxon>
        <taxon>Pezizomycotina</taxon>
        <taxon>Dothideomycetes</taxon>
        <taxon>Dothideomycetidae</taxon>
        <taxon>Mycosphaerellales</taxon>
        <taxon>Teratosphaeriaceae</taxon>
        <taxon>Acrodontium</taxon>
    </lineage>
</organism>
<evidence type="ECO:0000313" key="3">
    <source>
        <dbReference type="EMBL" id="WPH02248.1"/>
    </source>
</evidence>
<feature type="region of interest" description="Disordered" evidence="1">
    <location>
        <begin position="499"/>
        <end position="523"/>
    </location>
</feature>
<keyword evidence="4" id="KW-1185">Reference proteome</keyword>
<sequence length="610" mass="69141">MVSISPRLRDSLDYDGCETTDPRFELGFRSLSINAGDYEEHDIHEDHRPFAGTPDPGAGKRRRQKRHSDLALDQAPPFKYYTVADGDAFRLAVLYPGTGKTPIECRLIWESSKHPRKDYVCLSYCWETIVRDAAILCDGHRFSVTQNLLKALHNLRRPTTNLLIWIDQICINQEDYDERGHQVSIMKQIFSQAKEVIVWLGEEDARSEKLIEYARKMRRGEDSLAPKNALARILTRRQLHHALEKLLERPWFQRTWVIPEIALARFTTVACGRHNISWDNLVRLIHDVQPALVPGFHKQTDLLGNARQRIAIITQIAASQRAGLLHTDITQLLILAKASRATDARDMVYAFYGLTLLTTFPHYNRPIETLYIDIAHMYVNSILWEDYYSSWHALSALQRTQQLMSILYSAGALHQHYKLPSWVPDWTHQWYLAPLWCQPTSNITTGTARDEWSTGIRSTFRAGGDTLDIFEVVDETHSMARLRVSAIICDTIANVSEATPTSTPASSMVKEVPTGDDADEIESPNARYGRTFFTTEAGLIGIATPGVEIGDVLAVLFGGDVPVILRPCPANEGEEKVYRLLCECFVRSRGIMSGDMVKSEECAKEDIVLM</sequence>
<reference evidence="3 4" key="1">
    <citation type="submission" date="2023-11" db="EMBL/GenBank/DDBJ databases">
        <title>An acidophilic fungus is an integral part of prey digestion in a carnivorous sundew plant.</title>
        <authorList>
            <person name="Tsai I.J."/>
        </authorList>
    </citation>
    <scope>NUCLEOTIDE SEQUENCE [LARGE SCALE GENOMIC DNA]</scope>
    <source>
        <strain evidence="3">169a</strain>
    </source>
</reference>
<dbReference type="PANTHER" id="PTHR24148:SF64">
    <property type="entry name" value="HETEROKARYON INCOMPATIBILITY DOMAIN-CONTAINING PROTEIN"/>
    <property type="match status" value="1"/>
</dbReference>
<name>A0AAQ3RD35_9PEZI</name>
<dbReference type="AlphaFoldDB" id="A0AAQ3RD35"/>
<evidence type="ECO:0000313" key="4">
    <source>
        <dbReference type="Proteomes" id="UP001303373"/>
    </source>
</evidence>
<dbReference type="InterPro" id="IPR010730">
    <property type="entry name" value="HET"/>
</dbReference>
<dbReference type="Pfam" id="PF06985">
    <property type="entry name" value="HET"/>
    <property type="match status" value="1"/>
</dbReference>
<dbReference type="InterPro" id="IPR052895">
    <property type="entry name" value="HetReg/Transcr_Mod"/>
</dbReference>
<protein>
    <submittedName>
        <fullName evidence="3">Heterokaryon incompatibility protein (HET)</fullName>
    </submittedName>
</protein>
<dbReference type="EMBL" id="CP138586">
    <property type="protein sequence ID" value="WPH02248.1"/>
    <property type="molecule type" value="Genomic_DNA"/>
</dbReference>
<accession>A0AAQ3RD35</accession>